<gene>
    <name evidence="11" type="primary">holA</name>
    <name evidence="11" type="ORF">SMXD51_04898</name>
</gene>
<dbReference type="EMBL" id="AICL01000003">
    <property type="protein sequence ID" value="EIA33300.1"/>
    <property type="molecule type" value="Genomic_DNA"/>
</dbReference>
<evidence type="ECO:0000259" key="10">
    <source>
        <dbReference type="Pfam" id="PF21694"/>
    </source>
</evidence>
<dbReference type="InterPro" id="IPR048466">
    <property type="entry name" value="DNA_pol3_delta-like_C"/>
</dbReference>
<dbReference type="Gene3D" id="3.40.50.300">
    <property type="entry name" value="P-loop containing nucleotide triphosphate hydrolases"/>
    <property type="match status" value="1"/>
</dbReference>
<keyword evidence="3" id="KW-0808">Transferase</keyword>
<evidence type="ECO:0000313" key="12">
    <source>
        <dbReference type="Proteomes" id="UP000003657"/>
    </source>
</evidence>
<dbReference type="Pfam" id="PF21694">
    <property type="entry name" value="DNA_pol3_delta_C"/>
    <property type="match status" value="1"/>
</dbReference>
<proteinExistence type="inferred from homology"/>
<evidence type="ECO:0000256" key="8">
    <source>
        <dbReference type="ARBA" id="ARBA00049244"/>
    </source>
</evidence>
<dbReference type="Gene3D" id="1.10.8.60">
    <property type="match status" value="1"/>
</dbReference>
<evidence type="ECO:0000313" key="11">
    <source>
        <dbReference type="EMBL" id="EIA33300.1"/>
    </source>
</evidence>
<keyword evidence="6" id="KW-0239">DNA-directed DNA polymerase</keyword>
<dbReference type="PANTHER" id="PTHR34388:SF1">
    <property type="entry name" value="DNA POLYMERASE III SUBUNIT DELTA"/>
    <property type="match status" value="1"/>
</dbReference>
<protein>
    <recommendedName>
        <fullName evidence="2">DNA polymerase III subunit delta</fullName>
        <ecNumber evidence="1">2.7.7.7</ecNumber>
    </recommendedName>
</protein>
<evidence type="ECO:0000256" key="4">
    <source>
        <dbReference type="ARBA" id="ARBA00022695"/>
    </source>
</evidence>
<evidence type="ECO:0000259" key="9">
    <source>
        <dbReference type="Pfam" id="PF06144"/>
    </source>
</evidence>
<dbReference type="GO" id="GO:0003887">
    <property type="term" value="F:DNA-directed DNA polymerase activity"/>
    <property type="evidence" value="ECO:0007669"/>
    <property type="project" value="UniProtKB-KW"/>
</dbReference>
<dbReference type="GO" id="GO:0009360">
    <property type="term" value="C:DNA polymerase III complex"/>
    <property type="evidence" value="ECO:0007669"/>
    <property type="project" value="InterPro"/>
</dbReference>
<dbReference type="EC" id="2.7.7.7" evidence="1"/>
<dbReference type="InterPro" id="IPR027417">
    <property type="entry name" value="P-loop_NTPase"/>
</dbReference>
<dbReference type="Gene3D" id="1.20.272.10">
    <property type="match status" value="1"/>
</dbReference>
<dbReference type="GO" id="GO:0003677">
    <property type="term" value="F:DNA binding"/>
    <property type="evidence" value="ECO:0007669"/>
    <property type="project" value="InterPro"/>
</dbReference>
<evidence type="ECO:0000256" key="2">
    <source>
        <dbReference type="ARBA" id="ARBA00017703"/>
    </source>
</evidence>
<evidence type="ECO:0000256" key="3">
    <source>
        <dbReference type="ARBA" id="ARBA00022679"/>
    </source>
</evidence>
<dbReference type="Pfam" id="PF06144">
    <property type="entry name" value="DNA_pol3_delta"/>
    <property type="match status" value="1"/>
</dbReference>
<name>H7FXW3_9LACO</name>
<dbReference type="NCBIfam" id="TIGR01128">
    <property type="entry name" value="holA"/>
    <property type="match status" value="1"/>
</dbReference>
<comment type="catalytic activity">
    <reaction evidence="8">
        <text>DNA(n) + a 2'-deoxyribonucleoside 5'-triphosphate = DNA(n+1) + diphosphate</text>
        <dbReference type="Rhea" id="RHEA:22508"/>
        <dbReference type="Rhea" id="RHEA-COMP:17339"/>
        <dbReference type="Rhea" id="RHEA-COMP:17340"/>
        <dbReference type="ChEBI" id="CHEBI:33019"/>
        <dbReference type="ChEBI" id="CHEBI:61560"/>
        <dbReference type="ChEBI" id="CHEBI:173112"/>
        <dbReference type="EC" id="2.7.7.7"/>
    </reaction>
</comment>
<dbReference type="Proteomes" id="UP000003657">
    <property type="component" value="Unassembled WGS sequence"/>
</dbReference>
<evidence type="ECO:0000256" key="1">
    <source>
        <dbReference type="ARBA" id="ARBA00012417"/>
    </source>
</evidence>
<dbReference type="SUPFAM" id="SSF52540">
    <property type="entry name" value="P-loop containing nucleoside triphosphate hydrolases"/>
    <property type="match status" value="1"/>
</dbReference>
<keyword evidence="5" id="KW-0235">DNA replication</keyword>
<evidence type="ECO:0000256" key="6">
    <source>
        <dbReference type="ARBA" id="ARBA00022932"/>
    </source>
</evidence>
<dbReference type="GO" id="GO:0006261">
    <property type="term" value="P:DNA-templated DNA replication"/>
    <property type="evidence" value="ECO:0007669"/>
    <property type="project" value="TreeGrafter"/>
</dbReference>
<dbReference type="InterPro" id="IPR005790">
    <property type="entry name" value="DNA_polIII_delta"/>
</dbReference>
<comment type="similarity">
    <text evidence="7">Belongs to the DNA polymerase HolA subunit family.</text>
</comment>
<sequence>MKVDELRKEIENNSLKNVYLVLGEDTYLNNKVKELFWNYIPESDREFNAAIYDMETTSIATAIADAISAPFFSEKRLVIITHPYFLTGDTKKHSIEQDVNELIGYLQNPSPDTLLVVLASYEKLDSRKKVVKELKSKAEIVNTSSLNESEIRQYLIKYCDEKKVIIEKRAIDRLIQLTNANFSKIMNELSKLIIATVNTKKITISEVDGLVTKSLEQNVFDLVDFVRDKKIKKAFELYHELLEQKEEPIKINAILIGQFRLLLQVKILQKHSYDQGSIASTLKVHPFRVKLAMQNARKFSNNSLKSAYLGLAEIEEKLKTSSQNPELLFQLFLTKYAYKKWFFVKKD</sequence>
<feature type="domain" description="DNA polymerase III delta subunit-like C-terminal" evidence="10">
    <location>
        <begin position="216"/>
        <end position="336"/>
    </location>
</feature>
<dbReference type="AlphaFoldDB" id="H7FXW3"/>
<feature type="domain" description="DNA polymerase III delta N-terminal" evidence="9">
    <location>
        <begin position="19"/>
        <end position="142"/>
    </location>
</feature>
<dbReference type="InterPro" id="IPR010372">
    <property type="entry name" value="DNA_pol3_delta_N"/>
</dbReference>
<comment type="caution">
    <text evidence="11">The sequence shown here is derived from an EMBL/GenBank/DDBJ whole genome shotgun (WGS) entry which is preliminary data.</text>
</comment>
<dbReference type="PATRIC" id="fig|1108963.3.peg.1677"/>
<dbReference type="RefSeq" id="WP_003709985.1">
    <property type="nucleotide sequence ID" value="NZ_AICL01000003.1"/>
</dbReference>
<dbReference type="InterPro" id="IPR008921">
    <property type="entry name" value="DNA_pol3_clamp-load_cplx_C"/>
</dbReference>
<evidence type="ECO:0000256" key="7">
    <source>
        <dbReference type="ARBA" id="ARBA00034754"/>
    </source>
</evidence>
<accession>H7FXW3</accession>
<dbReference type="SUPFAM" id="SSF48019">
    <property type="entry name" value="post-AAA+ oligomerization domain-like"/>
    <property type="match status" value="1"/>
</dbReference>
<organism evidence="11 12">
    <name type="scientific">Ligilactobacillus salivarius SMXD51</name>
    <dbReference type="NCBI Taxonomy" id="1108963"/>
    <lineage>
        <taxon>Bacteria</taxon>
        <taxon>Bacillati</taxon>
        <taxon>Bacillota</taxon>
        <taxon>Bacilli</taxon>
        <taxon>Lactobacillales</taxon>
        <taxon>Lactobacillaceae</taxon>
        <taxon>Ligilactobacillus</taxon>
    </lineage>
</organism>
<dbReference type="PANTHER" id="PTHR34388">
    <property type="entry name" value="DNA POLYMERASE III SUBUNIT DELTA"/>
    <property type="match status" value="1"/>
</dbReference>
<reference evidence="11 12" key="1">
    <citation type="journal article" date="2012" name="J. Bacteriol.">
        <title>Genome Sequence of Lactobacillus salivarius SMXD51, a Potential Probiotic Strain Isolated from Chicken Cecum, Showing Anti-Campylobacter Activity.</title>
        <authorList>
            <person name="Kergourlay G."/>
            <person name="Messaoudi S."/>
            <person name="Dousset X."/>
            <person name="Prevost H."/>
        </authorList>
    </citation>
    <scope>NUCLEOTIDE SEQUENCE [LARGE SCALE GENOMIC DNA]</scope>
    <source>
        <strain evidence="11 12">SMXD51</strain>
    </source>
</reference>
<dbReference type="HOGENOM" id="CLU_044694_4_0_9"/>
<evidence type="ECO:0000256" key="5">
    <source>
        <dbReference type="ARBA" id="ARBA00022705"/>
    </source>
</evidence>
<keyword evidence="4" id="KW-0548">Nucleotidyltransferase</keyword>